<dbReference type="PANTHER" id="PTHR30290">
    <property type="entry name" value="PERIPLASMIC BINDING COMPONENT OF ABC TRANSPORTER"/>
    <property type="match status" value="1"/>
</dbReference>
<dbReference type="GO" id="GO:0043190">
    <property type="term" value="C:ATP-binding cassette (ABC) transporter complex"/>
    <property type="evidence" value="ECO:0007669"/>
    <property type="project" value="InterPro"/>
</dbReference>
<dbReference type="PANTHER" id="PTHR30290:SF83">
    <property type="entry name" value="ABC TRANSPORTER SUBSTRATE-BINDING PROTEIN"/>
    <property type="match status" value="1"/>
</dbReference>
<dbReference type="SUPFAM" id="SSF53850">
    <property type="entry name" value="Periplasmic binding protein-like II"/>
    <property type="match status" value="1"/>
</dbReference>
<dbReference type="KEGG" id="cwo:Cwoe_2177"/>
<dbReference type="PIRSF" id="PIRSF002741">
    <property type="entry name" value="MppA"/>
    <property type="match status" value="1"/>
</dbReference>
<feature type="domain" description="Solute-binding protein family 5" evidence="2">
    <location>
        <begin position="89"/>
        <end position="464"/>
    </location>
</feature>
<organism evidence="3 4">
    <name type="scientific">Conexibacter woesei (strain DSM 14684 / CCUG 47730 / CIP 108061 / JCM 11494 / NBRC 100937 / ID131577)</name>
    <dbReference type="NCBI Taxonomy" id="469383"/>
    <lineage>
        <taxon>Bacteria</taxon>
        <taxon>Bacillati</taxon>
        <taxon>Actinomycetota</taxon>
        <taxon>Thermoleophilia</taxon>
        <taxon>Solirubrobacterales</taxon>
        <taxon>Conexibacteraceae</taxon>
        <taxon>Conexibacter</taxon>
    </lineage>
</organism>
<reference evidence="4" key="2">
    <citation type="submission" date="2010-01" db="EMBL/GenBank/DDBJ databases">
        <title>The complete genome of Conexibacter woesei DSM 14684.</title>
        <authorList>
            <consortium name="US DOE Joint Genome Institute (JGI-PGF)"/>
            <person name="Lucas S."/>
            <person name="Copeland A."/>
            <person name="Lapidus A."/>
            <person name="Glavina del Rio T."/>
            <person name="Dalin E."/>
            <person name="Tice H."/>
            <person name="Bruce D."/>
            <person name="Goodwin L."/>
            <person name="Pitluck S."/>
            <person name="Kyrpides N."/>
            <person name="Mavromatis K."/>
            <person name="Ivanova N."/>
            <person name="Mikhailova N."/>
            <person name="Chertkov O."/>
            <person name="Brettin T."/>
            <person name="Detter J.C."/>
            <person name="Han C."/>
            <person name="Larimer F."/>
            <person name="Land M."/>
            <person name="Hauser L."/>
            <person name="Markowitz V."/>
            <person name="Cheng J.-F."/>
            <person name="Hugenholtz P."/>
            <person name="Woyke T."/>
            <person name="Wu D."/>
            <person name="Pukall R."/>
            <person name="Steenblock K."/>
            <person name="Schneider S."/>
            <person name="Klenk H.-P."/>
            <person name="Eisen J.A."/>
        </authorList>
    </citation>
    <scope>NUCLEOTIDE SEQUENCE [LARGE SCALE GENOMIC DNA]</scope>
    <source>
        <strain evidence="4">DSM 14684 / CIP 108061 / JCM 11494 / NBRC 100937 / ID131577</strain>
    </source>
</reference>
<reference evidence="3 4" key="1">
    <citation type="journal article" date="2010" name="Stand. Genomic Sci.">
        <title>Complete genome sequence of Conexibacter woesei type strain (ID131577).</title>
        <authorList>
            <person name="Pukall R."/>
            <person name="Lapidus A."/>
            <person name="Glavina Del Rio T."/>
            <person name="Copeland A."/>
            <person name="Tice H."/>
            <person name="Cheng J.-F."/>
            <person name="Lucas S."/>
            <person name="Chen F."/>
            <person name="Nolan M."/>
            <person name="Bruce D."/>
            <person name="Goodwin L."/>
            <person name="Pitluck S."/>
            <person name="Mavromatis K."/>
            <person name="Ivanova N."/>
            <person name="Ovchinnikova G."/>
            <person name="Pati A."/>
            <person name="Chen A."/>
            <person name="Palaniappan K."/>
            <person name="Land M."/>
            <person name="Hauser L."/>
            <person name="Chang Y.-J."/>
            <person name="Jeffries C.D."/>
            <person name="Chain P."/>
            <person name="Meincke L."/>
            <person name="Sims D."/>
            <person name="Brettin T."/>
            <person name="Detter J.C."/>
            <person name="Rohde M."/>
            <person name="Goeker M."/>
            <person name="Bristow J."/>
            <person name="Eisen J.A."/>
            <person name="Markowitz V."/>
            <person name="Kyrpides N.C."/>
            <person name="Klenk H.-P."/>
            <person name="Hugenholtz P."/>
        </authorList>
    </citation>
    <scope>NUCLEOTIDE SEQUENCE [LARGE SCALE GENOMIC DNA]</scope>
    <source>
        <strain evidence="4">DSM 14684 / CIP 108061 / JCM 11494 / NBRC 100937 / ID131577</strain>
    </source>
</reference>
<dbReference type="GO" id="GO:0015833">
    <property type="term" value="P:peptide transport"/>
    <property type="evidence" value="ECO:0007669"/>
    <property type="project" value="TreeGrafter"/>
</dbReference>
<evidence type="ECO:0000313" key="4">
    <source>
        <dbReference type="Proteomes" id="UP000008229"/>
    </source>
</evidence>
<dbReference type="GO" id="GO:0042597">
    <property type="term" value="C:periplasmic space"/>
    <property type="evidence" value="ECO:0007669"/>
    <property type="project" value="UniProtKB-ARBA"/>
</dbReference>
<feature type="signal peptide" evidence="1">
    <location>
        <begin position="1"/>
        <end position="22"/>
    </location>
</feature>
<dbReference type="PROSITE" id="PS51257">
    <property type="entry name" value="PROKAR_LIPOPROTEIN"/>
    <property type="match status" value="1"/>
</dbReference>
<name>D3F5D5_CONWI</name>
<dbReference type="InterPro" id="IPR000914">
    <property type="entry name" value="SBP_5_dom"/>
</dbReference>
<dbReference type="Gene3D" id="3.40.190.10">
    <property type="entry name" value="Periplasmic binding protein-like II"/>
    <property type="match status" value="1"/>
</dbReference>
<sequence precursor="true">MKKPRRADAGARSLAAIACACAAALTACGSSDSSGSADDRSRTLTAYFAASPDFVDPALTYTARGWTALWTTYTPLLTYRHEAGLAGTELIPGLAESLPRISPDGKTYRLRLRRGLRYSDGTPARASDFEHAIKRVLNLGSGGSWAYLPIAGAPEYLKARKPDGDISGIETDDAGGAITIRLTRSVGSFADALALPFAALVPSTTPFENATSDPPPGIGAFKVASSVPNRSLTLVRDRSFRGLPGVPVAKLDRVEVKVVTNQHRQIEDVIDNKVDWVQSPPPPDQMTLVEQRAKGRFEPFVLNSLAYVFLNHRVAPFDDERVRKAVAYAVDRRAVVRLFGGLLRTTCNFLPPNMQGYERLDPCPYGDPDGAPDVERAKALIREAGADGAAVTVWGSNDAVAAPVTQYLADAFNAIGLDATPKLVDASTYRQTVGNEKTRAQAGFGQVVSDFPHPSNLMSLVTGNGIQPTNSLNWGNVDNPRINALADRADAMPDLARAAPDYAQIDRLLVEDADLVPLGNFELAKLVSERVDFDSFIDHPVFSGDLSLLTFRAP</sequence>
<dbReference type="InterPro" id="IPR030678">
    <property type="entry name" value="Peptide/Ni-bd"/>
</dbReference>
<evidence type="ECO:0000313" key="3">
    <source>
        <dbReference type="EMBL" id="ADB50602.1"/>
    </source>
</evidence>
<feature type="chain" id="PRO_5038637784" evidence="1">
    <location>
        <begin position="23"/>
        <end position="554"/>
    </location>
</feature>
<dbReference type="Gene3D" id="3.10.105.10">
    <property type="entry name" value="Dipeptide-binding Protein, Domain 3"/>
    <property type="match status" value="1"/>
</dbReference>
<evidence type="ECO:0000259" key="2">
    <source>
        <dbReference type="Pfam" id="PF00496"/>
    </source>
</evidence>
<keyword evidence="4" id="KW-1185">Reference proteome</keyword>
<dbReference type="STRING" id="469383.Cwoe_2177"/>
<accession>D3F5D5</accession>
<protein>
    <submittedName>
        <fullName evidence="3">Extracellular solute-binding protein family 5</fullName>
    </submittedName>
</protein>
<dbReference type="AlphaFoldDB" id="D3F5D5"/>
<dbReference type="OrthoDB" id="5240629at2"/>
<dbReference type="EMBL" id="CP001854">
    <property type="protein sequence ID" value="ADB50602.1"/>
    <property type="molecule type" value="Genomic_DNA"/>
</dbReference>
<dbReference type="Proteomes" id="UP000008229">
    <property type="component" value="Chromosome"/>
</dbReference>
<evidence type="ECO:0000256" key="1">
    <source>
        <dbReference type="SAM" id="SignalP"/>
    </source>
</evidence>
<gene>
    <name evidence="3" type="ordered locus">Cwoe_2177</name>
</gene>
<dbReference type="GO" id="GO:1904680">
    <property type="term" value="F:peptide transmembrane transporter activity"/>
    <property type="evidence" value="ECO:0007669"/>
    <property type="project" value="TreeGrafter"/>
</dbReference>
<dbReference type="Pfam" id="PF00496">
    <property type="entry name" value="SBP_bac_5"/>
    <property type="match status" value="1"/>
</dbReference>
<dbReference type="RefSeq" id="WP_012933653.1">
    <property type="nucleotide sequence ID" value="NC_013739.1"/>
</dbReference>
<keyword evidence="1" id="KW-0732">Signal</keyword>
<dbReference type="HOGENOM" id="CLU_017028_9_0_11"/>
<proteinExistence type="predicted"/>
<dbReference type="eggNOG" id="COG0747">
    <property type="taxonomic scope" value="Bacteria"/>
</dbReference>
<dbReference type="InterPro" id="IPR039424">
    <property type="entry name" value="SBP_5"/>
</dbReference>